<evidence type="ECO:0000313" key="4">
    <source>
        <dbReference type="WBParaSite" id="DME_0000485401-mRNA-1"/>
    </source>
</evidence>
<protein>
    <submittedName>
        <fullName evidence="4">SVWC domain-containing protein</fullName>
    </submittedName>
</protein>
<evidence type="ECO:0000313" key="2">
    <source>
        <dbReference type="Proteomes" id="UP000038040"/>
    </source>
</evidence>
<dbReference type="Proteomes" id="UP000038040">
    <property type="component" value="Unplaced"/>
</dbReference>
<dbReference type="Proteomes" id="UP000274756">
    <property type="component" value="Unassembled WGS sequence"/>
</dbReference>
<accession>A0A0N4UC74</accession>
<evidence type="ECO:0000313" key="3">
    <source>
        <dbReference type="Proteomes" id="UP000274756"/>
    </source>
</evidence>
<proteinExistence type="predicted"/>
<sequence>MVARHSMKRIRTEELNCEYVLPSKNEHMTAAEKSESNAVVRSCDPSKDNCGQTNCYIVQGGYSPQVMQVPPSNVCCMYRYCLY</sequence>
<evidence type="ECO:0000313" key="1">
    <source>
        <dbReference type="EMBL" id="VDN58764.1"/>
    </source>
</evidence>
<name>A0A0N4UC74_DRAME</name>
<reference evidence="1 3" key="2">
    <citation type="submission" date="2018-11" db="EMBL/GenBank/DDBJ databases">
        <authorList>
            <consortium name="Pathogen Informatics"/>
        </authorList>
    </citation>
    <scope>NUCLEOTIDE SEQUENCE [LARGE SCALE GENOMIC DNA]</scope>
</reference>
<gene>
    <name evidence="1" type="ORF">DME_LOCUS8737</name>
</gene>
<organism evidence="2 4">
    <name type="scientific">Dracunculus medinensis</name>
    <name type="common">Guinea worm</name>
    <dbReference type="NCBI Taxonomy" id="318479"/>
    <lineage>
        <taxon>Eukaryota</taxon>
        <taxon>Metazoa</taxon>
        <taxon>Ecdysozoa</taxon>
        <taxon>Nematoda</taxon>
        <taxon>Chromadorea</taxon>
        <taxon>Rhabditida</taxon>
        <taxon>Spirurina</taxon>
        <taxon>Dracunculoidea</taxon>
        <taxon>Dracunculidae</taxon>
        <taxon>Dracunculus</taxon>
    </lineage>
</organism>
<dbReference type="AlphaFoldDB" id="A0A0N4UC74"/>
<dbReference type="WBParaSite" id="DME_0000485401-mRNA-1">
    <property type="protein sequence ID" value="DME_0000485401-mRNA-1"/>
    <property type="gene ID" value="DME_0000485401"/>
</dbReference>
<keyword evidence="3" id="KW-1185">Reference proteome</keyword>
<dbReference type="EMBL" id="UYYG01001171">
    <property type="protein sequence ID" value="VDN58764.1"/>
    <property type="molecule type" value="Genomic_DNA"/>
</dbReference>
<reference evidence="4" key="1">
    <citation type="submission" date="2017-02" db="UniProtKB">
        <authorList>
            <consortium name="WormBaseParasite"/>
        </authorList>
    </citation>
    <scope>IDENTIFICATION</scope>
</reference>